<keyword evidence="7 9" id="KW-1133">Transmembrane helix</keyword>
<evidence type="ECO:0000256" key="4">
    <source>
        <dbReference type="ARBA" id="ARBA00022597"/>
    </source>
</evidence>
<dbReference type="NCBIfam" id="TIGR01427">
    <property type="entry name" value="PTS_IIC_fructo"/>
    <property type="match status" value="1"/>
</dbReference>
<evidence type="ECO:0000256" key="7">
    <source>
        <dbReference type="ARBA" id="ARBA00022989"/>
    </source>
</evidence>
<feature type="transmembrane region" description="Helical" evidence="9">
    <location>
        <begin position="135"/>
        <end position="154"/>
    </location>
</feature>
<proteinExistence type="predicted"/>
<dbReference type="EMBL" id="CP117884">
    <property type="protein sequence ID" value="WDF83189.1"/>
    <property type="molecule type" value="Genomic_DNA"/>
</dbReference>
<evidence type="ECO:0000256" key="9">
    <source>
        <dbReference type="SAM" id="Phobius"/>
    </source>
</evidence>
<feature type="transmembrane region" description="Helical" evidence="9">
    <location>
        <begin position="86"/>
        <end position="114"/>
    </location>
</feature>
<organism evidence="11 12">
    <name type="scientific">Lacticaseibacillus pabuli</name>
    <dbReference type="NCBI Taxonomy" id="3025672"/>
    <lineage>
        <taxon>Bacteria</taxon>
        <taxon>Bacillati</taxon>
        <taxon>Bacillota</taxon>
        <taxon>Bacilli</taxon>
        <taxon>Lactobacillales</taxon>
        <taxon>Lactobacillaceae</taxon>
        <taxon>Lacticaseibacillus</taxon>
    </lineage>
</organism>
<keyword evidence="2" id="KW-0813">Transport</keyword>
<dbReference type="Pfam" id="PF02378">
    <property type="entry name" value="PTS_EIIC"/>
    <property type="match status" value="1"/>
</dbReference>
<gene>
    <name evidence="11" type="ORF">PQ472_02835</name>
</gene>
<evidence type="ECO:0000259" key="10">
    <source>
        <dbReference type="PROSITE" id="PS51104"/>
    </source>
</evidence>
<evidence type="ECO:0000256" key="8">
    <source>
        <dbReference type="ARBA" id="ARBA00023136"/>
    </source>
</evidence>
<feature type="transmembrane region" description="Helical" evidence="9">
    <location>
        <begin position="166"/>
        <end position="189"/>
    </location>
</feature>
<keyword evidence="4" id="KW-0762">Sugar transport</keyword>
<keyword evidence="12" id="KW-1185">Reference proteome</keyword>
<feature type="transmembrane region" description="Helical" evidence="9">
    <location>
        <begin position="314"/>
        <end position="333"/>
    </location>
</feature>
<reference evidence="11 12" key="1">
    <citation type="submission" date="2023-02" db="EMBL/GenBank/DDBJ databases">
        <title>Genome sequence of Lacticaseibacillus sp. KACC 23028.</title>
        <authorList>
            <person name="Kim S."/>
            <person name="Heo J."/>
            <person name="Kwon S.-W."/>
        </authorList>
    </citation>
    <scope>NUCLEOTIDE SEQUENCE [LARGE SCALE GENOMIC DNA]</scope>
    <source>
        <strain evidence="11 12">KACC 23028</strain>
    </source>
</reference>
<evidence type="ECO:0000313" key="11">
    <source>
        <dbReference type="EMBL" id="WDF83189.1"/>
    </source>
</evidence>
<evidence type="ECO:0000256" key="5">
    <source>
        <dbReference type="ARBA" id="ARBA00022683"/>
    </source>
</evidence>
<evidence type="ECO:0000256" key="3">
    <source>
        <dbReference type="ARBA" id="ARBA00022475"/>
    </source>
</evidence>
<protein>
    <submittedName>
        <fullName evidence="11">PTS fructose transporter subunit IIC</fullName>
    </submittedName>
</protein>
<dbReference type="PROSITE" id="PS51104">
    <property type="entry name" value="PTS_EIIC_TYPE_2"/>
    <property type="match status" value="1"/>
</dbReference>
<feature type="transmembrane region" description="Helical" evidence="9">
    <location>
        <begin position="20"/>
        <end position="46"/>
    </location>
</feature>
<feature type="transmembrane region" description="Helical" evidence="9">
    <location>
        <begin position="274"/>
        <end position="294"/>
    </location>
</feature>
<evidence type="ECO:0000256" key="6">
    <source>
        <dbReference type="ARBA" id="ARBA00022692"/>
    </source>
</evidence>
<dbReference type="InterPro" id="IPR006327">
    <property type="entry name" value="PTS_IIC_fruc"/>
</dbReference>
<feature type="domain" description="PTS EIIC type-2" evidence="10">
    <location>
        <begin position="12"/>
        <end position="343"/>
    </location>
</feature>
<accession>A0ABY7WSN2</accession>
<comment type="subcellular location">
    <subcellularLocation>
        <location evidence="1">Cell inner membrane</location>
        <topology evidence="1">Multi-pass membrane protein</topology>
    </subcellularLocation>
</comment>
<keyword evidence="6 9" id="KW-0812">Transmembrane</keyword>
<dbReference type="PANTHER" id="PTHR30505">
    <property type="entry name" value="FRUCTOSE-LIKE PERMEASE"/>
    <property type="match status" value="1"/>
</dbReference>
<dbReference type="PANTHER" id="PTHR30505:SF0">
    <property type="entry name" value="FRUCTOSE-LIKE PTS SYSTEM EIIBC COMPONENT-RELATED"/>
    <property type="match status" value="1"/>
</dbReference>
<dbReference type="InterPro" id="IPR013014">
    <property type="entry name" value="PTS_EIIC_2"/>
</dbReference>
<evidence type="ECO:0000313" key="12">
    <source>
        <dbReference type="Proteomes" id="UP001220377"/>
    </source>
</evidence>
<evidence type="ECO:0000256" key="1">
    <source>
        <dbReference type="ARBA" id="ARBA00004429"/>
    </source>
</evidence>
<dbReference type="InterPro" id="IPR003352">
    <property type="entry name" value="PTS_EIIC"/>
</dbReference>
<dbReference type="Proteomes" id="UP001220377">
    <property type="component" value="Chromosome"/>
</dbReference>
<name>A0ABY7WSN2_9LACO</name>
<keyword evidence="8 9" id="KW-0472">Membrane</keyword>
<keyword evidence="5" id="KW-0598">Phosphotransferase system</keyword>
<keyword evidence="3" id="KW-1003">Cell membrane</keyword>
<dbReference type="InterPro" id="IPR050864">
    <property type="entry name" value="Bacterial_PTS_Sugar_Transport"/>
</dbReference>
<dbReference type="RefSeq" id="WP_274261174.1">
    <property type="nucleotide sequence ID" value="NZ_CP117884.1"/>
</dbReference>
<feature type="transmembrane region" description="Helical" evidence="9">
    <location>
        <begin position="58"/>
        <end position="80"/>
    </location>
</feature>
<feature type="transmembrane region" description="Helical" evidence="9">
    <location>
        <begin position="210"/>
        <end position="236"/>
    </location>
</feature>
<sequence>MATKKKNFGKELMGYFQSGVSYLIPLLCASGLLTSLAVVFGGQGVWKETDTLWGVMRMIGQTGLGFITPMIAAYIAFAIADRPGLAPAFIVGLIAAKMGTGFLGGMIVGLVVGFMAQYLKKIPLPASLQSLKSMLIIPLIVTTVSGLLMWYVIGVPIKGLTDFLTAWLNGMSGANLALLGIILGAMMAFDMGGPVNKIANAFGMAAFAQGAYATSTIVMTAISIPPTVVFIATLIGKKFYDKSDIDNARTAIIMGLVGITEGTIPFAVKDPLRVIPSIMTGTAITCAMVGGLHITHQSLLTTYTGMFLTNNPVMYIISILVGSTIGAIMLNLLKSFAYRKQEKTSKAEEVD</sequence>
<evidence type="ECO:0000256" key="2">
    <source>
        <dbReference type="ARBA" id="ARBA00022448"/>
    </source>
</evidence>